<dbReference type="PANTHER" id="PTHR30469">
    <property type="entry name" value="MULTIDRUG RESISTANCE PROTEIN MDTA"/>
    <property type="match status" value="1"/>
</dbReference>
<dbReference type="Gene3D" id="2.40.30.170">
    <property type="match status" value="1"/>
</dbReference>
<dbReference type="NCBIfam" id="TIGR01730">
    <property type="entry name" value="RND_mfp"/>
    <property type="match status" value="1"/>
</dbReference>
<dbReference type="GO" id="GO:1990281">
    <property type="term" value="C:efflux pump complex"/>
    <property type="evidence" value="ECO:0007669"/>
    <property type="project" value="TreeGrafter"/>
</dbReference>
<feature type="domain" description="CusB-like beta-barrel" evidence="4">
    <location>
        <begin position="261"/>
        <end position="330"/>
    </location>
</feature>
<proteinExistence type="inferred from homology"/>
<dbReference type="InterPro" id="IPR006143">
    <property type="entry name" value="RND_pump_MFP"/>
</dbReference>
<keyword evidence="2" id="KW-0175">Coiled coil</keyword>
<dbReference type="Gene3D" id="2.40.420.20">
    <property type="match status" value="1"/>
</dbReference>
<gene>
    <name evidence="5" type="ORF">C7374_10789</name>
</gene>
<dbReference type="Proteomes" id="UP000249453">
    <property type="component" value="Unassembled WGS sequence"/>
</dbReference>
<dbReference type="InterPro" id="IPR058625">
    <property type="entry name" value="MdtA-like_BSH"/>
</dbReference>
<comment type="similarity">
    <text evidence="1">Belongs to the membrane fusion protein (MFP) (TC 8.A.1) family.</text>
</comment>
<evidence type="ECO:0000313" key="5">
    <source>
        <dbReference type="EMBL" id="RAK28188.1"/>
    </source>
</evidence>
<dbReference type="EMBL" id="QLMK01000007">
    <property type="protein sequence ID" value="RAK28188.1"/>
    <property type="molecule type" value="Genomic_DNA"/>
</dbReference>
<evidence type="ECO:0000256" key="2">
    <source>
        <dbReference type="SAM" id="Coils"/>
    </source>
</evidence>
<evidence type="ECO:0000259" key="3">
    <source>
        <dbReference type="Pfam" id="PF25917"/>
    </source>
</evidence>
<keyword evidence="6" id="KW-1185">Reference proteome</keyword>
<comment type="caution">
    <text evidence="5">The sequence shown here is derived from an EMBL/GenBank/DDBJ whole genome shotgun (WGS) entry which is preliminary data.</text>
</comment>
<protein>
    <submittedName>
        <fullName evidence="5">RND family efflux transporter MFP subunit</fullName>
    </submittedName>
</protein>
<dbReference type="Gene3D" id="1.10.287.470">
    <property type="entry name" value="Helix hairpin bin"/>
    <property type="match status" value="1"/>
</dbReference>
<dbReference type="Pfam" id="PF25917">
    <property type="entry name" value="BSH_RND"/>
    <property type="match status" value="1"/>
</dbReference>
<evidence type="ECO:0000259" key="4">
    <source>
        <dbReference type="Pfam" id="PF25954"/>
    </source>
</evidence>
<dbReference type="InterPro" id="IPR058792">
    <property type="entry name" value="Beta-barrel_RND_2"/>
</dbReference>
<sequence>MRFIRPVQMQNTSIGCIEGRNLIFKDSSFVHTVRLRSPVKRLERIMSKCDSSYSALWQNVGKIVLSAAFALGVCGLGHASSLDVAPVAVIESKLEVYQPKLTLSGSIAARSHVNTSFRINGQVVARFVEVGEHVQKGQLLAQIDDVEQAANLKVAQASEDAARAKLVQVEANFKRQEILLKQGFTTRSQYDQAQQLLRTAQSELSTAQSALAIARDEFSYTELHAPVTGIVTARNIEIGQVVQAAQTAFSIAVDGPRDAIFDVHEMLVSHARFGMEVAVALVSDETITTEGRIREISPVVDEQTGTVRMKVGLQQTPQRMALGATVKGTIRMDQQNVVIVPWSAITSDSGNPAVWRVAKDTHVVTLVPIRVLAYENERAIIASGIGEGELIVVRGAQMLRVGEPTEVLEVLGKATIQ</sequence>
<organism evidence="5 6">
    <name type="scientific">Falsochrobactrum ovis</name>
    <dbReference type="NCBI Taxonomy" id="1293442"/>
    <lineage>
        <taxon>Bacteria</taxon>
        <taxon>Pseudomonadati</taxon>
        <taxon>Pseudomonadota</taxon>
        <taxon>Alphaproteobacteria</taxon>
        <taxon>Hyphomicrobiales</taxon>
        <taxon>Brucellaceae</taxon>
        <taxon>Falsochrobactrum</taxon>
    </lineage>
</organism>
<evidence type="ECO:0000313" key="6">
    <source>
        <dbReference type="Proteomes" id="UP000249453"/>
    </source>
</evidence>
<dbReference type="AlphaFoldDB" id="A0A364JUK8"/>
<dbReference type="PROSITE" id="PS51257">
    <property type="entry name" value="PROKAR_LIPOPROTEIN"/>
    <property type="match status" value="1"/>
</dbReference>
<reference evidence="5 6" key="1">
    <citation type="submission" date="2018-06" db="EMBL/GenBank/DDBJ databases">
        <title>Genomic Encyclopedia of Type Strains, Phase IV (KMG-IV): sequencing the most valuable type-strain genomes for metagenomic binning, comparative biology and taxonomic classification.</title>
        <authorList>
            <person name="Goeker M."/>
        </authorList>
    </citation>
    <scope>NUCLEOTIDE SEQUENCE [LARGE SCALE GENOMIC DNA]</scope>
    <source>
        <strain evidence="5 6">DSM 26720</strain>
    </source>
</reference>
<name>A0A364JUK8_9HYPH</name>
<dbReference type="SUPFAM" id="SSF111369">
    <property type="entry name" value="HlyD-like secretion proteins"/>
    <property type="match status" value="1"/>
</dbReference>
<dbReference type="PANTHER" id="PTHR30469:SF38">
    <property type="entry name" value="HLYD FAMILY SECRETION PROTEIN"/>
    <property type="match status" value="1"/>
</dbReference>
<dbReference type="GO" id="GO:0015562">
    <property type="term" value="F:efflux transmembrane transporter activity"/>
    <property type="evidence" value="ECO:0007669"/>
    <property type="project" value="TreeGrafter"/>
</dbReference>
<evidence type="ECO:0000256" key="1">
    <source>
        <dbReference type="ARBA" id="ARBA00009477"/>
    </source>
</evidence>
<feature type="coiled-coil region" evidence="2">
    <location>
        <begin position="190"/>
        <end position="217"/>
    </location>
</feature>
<feature type="domain" description="Multidrug resistance protein MdtA-like barrel-sandwich hybrid" evidence="3">
    <location>
        <begin position="116"/>
        <end position="252"/>
    </location>
</feature>
<dbReference type="Pfam" id="PF25954">
    <property type="entry name" value="Beta-barrel_RND_2"/>
    <property type="match status" value="1"/>
</dbReference>
<dbReference type="Gene3D" id="2.40.50.100">
    <property type="match status" value="1"/>
</dbReference>
<accession>A0A364JUK8</accession>